<name>A0A6N1NDQ2_9VIRU</name>
<dbReference type="RefSeq" id="YP_010780252.1">
    <property type="nucleotide sequence ID" value="NC_075038.1"/>
</dbReference>
<sequence>MSNEILNHIKTQLVEIINDLADDNEANRNFLIQYTVFEDHGDNEWYMNCILSECCDEGVYDVNVEYSQESNIVFDSHKGNYDDFCHTLFEDERGNSSEDKIYACDLFDNFEPRHYKGTCCTRGGFTGWNWFTLKDSA</sequence>
<dbReference type="GeneID" id="80516943"/>
<dbReference type="KEGG" id="vg:80516943"/>
<proteinExistence type="predicted"/>
<reference evidence="1" key="2">
    <citation type="journal article" date="2018" name="Nat. Commun.">
        <title>Tailed giant Tupanvirus possesses the most complete translational apparatus of the known virosphere.</title>
        <authorList>
            <person name="Abrahao J."/>
            <person name="Silva L."/>
            <person name="Silva L.S."/>
            <person name="Khalil J.Y.B."/>
            <person name="Rodrigues R."/>
            <person name="Arantes T."/>
            <person name="Assis F."/>
            <person name="Boratto P."/>
            <person name="Andrade M."/>
            <person name="Kroon E.G."/>
            <person name="Ribeiro B."/>
            <person name="Bergier I."/>
            <person name="Seligmann H."/>
            <person name="Ghigo E."/>
            <person name="Colson P."/>
            <person name="Levasseur A."/>
            <person name="Kroemer G."/>
            <person name="Raoult D."/>
            <person name="La Scola B."/>
        </authorList>
    </citation>
    <scope>NUCLEOTIDE SEQUENCE [LARGE SCALE GENOMIC DNA]</scope>
    <source>
        <strain evidence="1">Deep ocean</strain>
    </source>
</reference>
<protein>
    <submittedName>
        <fullName evidence="1">Putative ORFan</fullName>
    </submittedName>
</protein>
<reference evidence="1" key="1">
    <citation type="submission" date="2017-06" db="EMBL/GenBank/DDBJ databases">
        <authorList>
            <person name="Assis F.L."/>
            <person name="Abrahao J.S."/>
            <person name="Silva L."/>
            <person name="Khalil J.B."/>
            <person name="Rodrigues R."/>
            <person name="Silva L.S."/>
            <person name="Boratto P."/>
            <person name="Andrade M."/>
            <person name="Kroon E.G."/>
            <person name="Ribeiro B."/>
            <person name="Bergier I."/>
            <person name="Seligmann H."/>
            <person name="Ghigo E."/>
            <person name="Colson P."/>
            <person name="Levasseur A."/>
            <person name="Raoult D."/>
            <person name="Scola B.L."/>
        </authorList>
    </citation>
    <scope>NUCLEOTIDE SEQUENCE</scope>
    <source>
        <strain evidence="1">Deep ocean</strain>
    </source>
</reference>
<dbReference type="EMBL" id="MF405918">
    <property type="protein sequence ID" value="QKU33645.1"/>
    <property type="molecule type" value="Genomic_DNA"/>
</dbReference>
<organism evidence="1">
    <name type="scientific">Tupanvirus deep ocean</name>
    <dbReference type="NCBI Taxonomy" id="2126984"/>
    <lineage>
        <taxon>Viruses</taxon>
        <taxon>Varidnaviria</taxon>
        <taxon>Bamfordvirae</taxon>
        <taxon>Nucleocytoviricota</taxon>
        <taxon>Megaviricetes</taxon>
        <taxon>Imitervirales</taxon>
        <taxon>Mimiviridae</taxon>
        <taxon>Megamimivirinae</taxon>
        <taxon>Tupanvirus</taxon>
        <taxon>Tupanvirus altamarinense</taxon>
    </lineage>
</organism>
<accession>A0A6N1NDQ2</accession>
<evidence type="ECO:0000313" key="1">
    <source>
        <dbReference type="EMBL" id="QKU33645.1"/>
    </source>
</evidence>